<dbReference type="Proteomes" id="UP001139447">
    <property type="component" value="Unassembled WGS sequence"/>
</dbReference>
<dbReference type="Pfam" id="PF20789">
    <property type="entry name" value="4HBT_3C"/>
    <property type="match status" value="1"/>
</dbReference>
<reference evidence="3" key="1">
    <citation type="submission" date="2022-03" db="EMBL/GenBank/DDBJ databases">
        <authorList>
            <person name="Woo C.Y."/>
        </authorList>
    </citation>
    <scope>NUCLEOTIDE SEQUENCE</scope>
    <source>
        <strain evidence="3">CYS-02</strain>
    </source>
</reference>
<organism evidence="3 4">
    <name type="scientific">Variovorax terrae</name>
    <dbReference type="NCBI Taxonomy" id="2923278"/>
    <lineage>
        <taxon>Bacteria</taxon>
        <taxon>Pseudomonadati</taxon>
        <taxon>Pseudomonadota</taxon>
        <taxon>Betaproteobacteria</taxon>
        <taxon>Burkholderiales</taxon>
        <taxon>Comamonadaceae</taxon>
        <taxon>Variovorax</taxon>
    </lineage>
</organism>
<dbReference type="InterPro" id="IPR049449">
    <property type="entry name" value="TesB_ACOT8-like_N"/>
</dbReference>
<dbReference type="InterPro" id="IPR042171">
    <property type="entry name" value="Acyl-CoA_hotdog"/>
</dbReference>
<name>A0A9X1VQE1_9BURK</name>
<protein>
    <submittedName>
        <fullName evidence="3">Thioesterase family protein</fullName>
    </submittedName>
</protein>
<sequence length="269" mass="30004">MSAHPFDQAIALAAQPDGNWLGHTSAAYANMVGPFGGVTAAQALNAVLQHPQRLGEPVALTVNFAAALADGPFTVEARPARTNRSTQHWIIEMRQDGQTVLTATAFTALRRDTWSADDEPMPQVPGPAETRRADMRNGRVEWVKRYDLRFVHGFFPPEWDGTERDSLTQLWVRDEPPRPLDFASLTALSDVFFPRLWRRRASMVPIGTVSMTIYFHADAAQLQATGTSHLLGQARAQAFRNGFFDQTAQLWNEAGELLVTTHQVVYYKE</sequence>
<feature type="domain" description="Acyl-CoA thioesterase-like N-terminal HotDog" evidence="1">
    <location>
        <begin position="30"/>
        <end position="106"/>
    </location>
</feature>
<dbReference type="RefSeq" id="WP_243303636.1">
    <property type="nucleotide sequence ID" value="NZ_JALGBI010000001.1"/>
</dbReference>
<evidence type="ECO:0000313" key="3">
    <source>
        <dbReference type="EMBL" id="MCJ0761896.1"/>
    </source>
</evidence>
<dbReference type="Gene3D" id="2.40.160.210">
    <property type="entry name" value="Acyl-CoA thioesterase, double hotdog domain"/>
    <property type="match status" value="1"/>
</dbReference>
<feature type="domain" description="Acyl-CoA thioesterase-like C-terminal" evidence="2">
    <location>
        <begin position="132"/>
        <end position="266"/>
    </location>
</feature>
<dbReference type="AlphaFoldDB" id="A0A9X1VQE1"/>
<dbReference type="PANTHER" id="PTHR38110">
    <property type="entry name" value="CHROMOSOME 23, WHOLE GENOME SHOTGUN SEQUENCE"/>
    <property type="match status" value="1"/>
</dbReference>
<evidence type="ECO:0000259" key="1">
    <source>
        <dbReference type="Pfam" id="PF13622"/>
    </source>
</evidence>
<dbReference type="Pfam" id="PF13622">
    <property type="entry name" value="4HBT_3"/>
    <property type="match status" value="1"/>
</dbReference>
<comment type="caution">
    <text evidence="3">The sequence shown here is derived from an EMBL/GenBank/DDBJ whole genome shotgun (WGS) entry which is preliminary data.</text>
</comment>
<evidence type="ECO:0000259" key="2">
    <source>
        <dbReference type="Pfam" id="PF20789"/>
    </source>
</evidence>
<dbReference type="InterPro" id="IPR049450">
    <property type="entry name" value="ACOT8-like_C"/>
</dbReference>
<dbReference type="InterPro" id="IPR029069">
    <property type="entry name" value="HotDog_dom_sf"/>
</dbReference>
<dbReference type="EMBL" id="JALGBI010000001">
    <property type="protein sequence ID" value="MCJ0761896.1"/>
    <property type="molecule type" value="Genomic_DNA"/>
</dbReference>
<dbReference type="SUPFAM" id="SSF54637">
    <property type="entry name" value="Thioesterase/thiol ester dehydrase-isomerase"/>
    <property type="match status" value="2"/>
</dbReference>
<proteinExistence type="predicted"/>
<keyword evidence="4" id="KW-1185">Reference proteome</keyword>
<dbReference type="PANTHER" id="PTHR38110:SF1">
    <property type="entry name" value="THIOESTERASE DOMAIN-CONTAINING PROTEIN"/>
    <property type="match status" value="1"/>
</dbReference>
<evidence type="ECO:0000313" key="4">
    <source>
        <dbReference type="Proteomes" id="UP001139447"/>
    </source>
</evidence>
<accession>A0A9X1VQE1</accession>
<gene>
    <name evidence="3" type="ORF">MMF98_01610</name>
</gene>
<dbReference type="InterPro" id="IPR052389">
    <property type="entry name" value="Sec_Metab_Biosynth-Assoc"/>
</dbReference>